<evidence type="ECO:0000313" key="15">
    <source>
        <dbReference type="EMBL" id="CAB4774022.1"/>
    </source>
</evidence>
<dbReference type="GO" id="GO:0050380">
    <property type="term" value="F:undecaprenyl-diphosphatase activity"/>
    <property type="evidence" value="ECO:0007669"/>
    <property type="project" value="UniProtKB-EC"/>
</dbReference>
<feature type="transmembrane region" description="Helical" evidence="12">
    <location>
        <begin position="210"/>
        <end position="228"/>
    </location>
</feature>
<feature type="transmembrane region" description="Helical" evidence="12">
    <location>
        <begin position="272"/>
        <end position="290"/>
    </location>
</feature>
<dbReference type="HAMAP" id="MF_01006">
    <property type="entry name" value="Undec_diphosphatase"/>
    <property type="match status" value="1"/>
</dbReference>
<dbReference type="InterPro" id="IPR003824">
    <property type="entry name" value="UppP"/>
</dbReference>
<evidence type="ECO:0000256" key="12">
    <source>
        <dbReference type="SAM" id="Phobius"/>
    </source>
</evidence>
<evidence type="ECO:0000256" key="5">
    <source>
        <dbReference type="ARBA" id="ARBA00022475"/>
    </source>
</evidence>
<feature type="transmembrane region" description="Helical" evidence="12">
    <location>
        <begin position="58"/>
        <end position="82"/>
    </location>
</feature>
<evidence type="ECO:0000256" key="2">
    <source>
        <dbReference type="ARBA" id="ARBA00010621"/>
    </source>
</evidence>
<feature type="transmembrane region" description="Helical" evidence="12">
    <location>
        <begin position="240"/>
        <end position="260"/>
    </location>
</feature>
<organism evidence="13">
    <name type="scientific">freshwater metagenome</name>
    <dbReference type="NCBI Taxonomy" id="449393"/>
    <lineage>
        <taxon>unclassified sequences</taxon>
        <taxon>metagenomes</taxon>
        <taxon>ecological metagenomes</taxon>
    </lineage>
</organism>
<dbReference type="PANTHER" id="PTHR30622:SF4">
    <property type="entry name" value="UNDECAPRENYL-DIPHOSPHATASE"/>
    <property type="match status" value="1"/>
</dbReference>
<keyword evidence="6 12" id="KW-0812">Transmembrane</keyword>
<keyword evidence="8 12" id="KW-1133">Transmembrane helix</keyword>
<comment type="subcellular location">
    <subcellularLocation>
        <location evidence="1">Cell membrane</location>
        <topology evidence="1">Multi-pass membrane protein</topology>
    </subcellularLocation>
</comment>
<feature type="transmembrane region" description="Helical" evidence="12">
    <location>
        <begin position="103"/>
        <end position="122"/>
    </location>
</feature>
<dbReference type="PANTHER" id="PTHR30622">
    <property type="entry name" value="UNDECAPRENYL-DIPHOSPHATASE"/>
    <property type="match status" value="1"/>
</dbReference>
<comment type="similarity">
    <text evidence="2">Belongs to the UppP family.</text>
</comment>
<keyword evidence="5" id="KW-1003">Cell membrane</keyword>
<dbReference type="EMBL" id="CAFBLI010000027">
    <property type="protein sequence ID" value="CAB4862795.1"/>
    <property type="molecule type" value="Genomic_DNA"/>
</dbReference>
<accession>A0A6J6H3G6</accession>
<evidence type="ECO:0000256" key="3">
    <source>
        <dbReference type="ARBA" id="ARBA00012374"/>
    </source>
</evidence>
<evidence type="ECO:0000256" key="7">
    <source>
        <dbReference type="ARBA" id="ARBA00022801"/>
    </source>
</evidence>
<evidence type="ECO:0000256" key="8">
    <source>
        <dbReference type="ARBA" id="ARBA00022989"/>
    </source>
</evidence>
<evidence type="ECO:0000256" key="9">
    <source>
        <dbReference type="ARBA" id="ARBA00023136"/>
    </source>
</evidence>
<feature type="transmembrane region" description="Helical" evidence="12">
    <location>
        <begin position="134"/>
        <end position="150"/>
    </location>
</feature>
<keyword evidence="9 12" id="KW-0472">Membrane</keyword>
<dbReference type="EMBL" id="CAEZXH010000011">
    <property type="protein sequence ID" value="CAB4677966.1"/>
    <property type="molecule type" value="Genomic_DNA"/>
</dbReference>
<dbReference type="EC" id="3.6.1.27" evidence="3"/>
<evidence type="ECO:0000313" key="14">
    <source>
        <dbReference type="EMBL" id="CAB4677966.1"/>
    </source>
</evidence>
<evidence type="ECO:0000313" key="16">
    <source>
        <dbReference type="EMBL" id="CAB4862795.1"/>
    </source>
</evidence>
<evidence type="ECO:0000256" key="1">
    <source>
        <dbReference type="ARBA" id="ARBA00004651"/>
    </source>
</evidence>
<gene>
    <name evidence="13" type="ORF">UFOPK1811_01182</name>
    <name evidence="14" type="ORF">UFOPK2360_00323</name>
    <name evidence="15" type="ORF">UFOPK2922_00532</name>
    <name evidence="16" type="ORF">UFOPK3306_00512</name>
</gene>
<evidence type="ECO:0000256" key="10">
    <source>
        <dbReference type="ARBA" id="ARBA00032707"/>
    </source>
</evidence>
<sequence length="291" mass="31785">MATQLELSYWQAILTGFLQGITELFPISSLGHSILVPAWIGGSWSSFLTNTTDGESPYLLMIIALHAASAITLLLIFWKRWLKLIAAFFRSLKSRSLETPESRIIWLILLATIPVGVLGIAFERDFQVLFSEPLAASIFLTLNGVILIIAEKSSKRKTLTDSDETLIHRISFKSAFTIGVAQSTALFPGISRFGVTMGAGLNRGLSHSAASDFAFLLATPVILGAGLLKIPDLFNPEISHILGPVLVGSIIAALGTYISVKILVNWFKNHTLYPFAIYCLIIGMISMVKFL</sequence>
<dbReference type="EMBL" id="CAEZUJ010000065">
    <property type="protein sequence ID" value="CAB4606943.1"/>
    <property type="molecule type" value="Genomic_DNA"/>
</dbReference>
<reference evidence="13" key="1">
    <citation type="submission" date="2020-05" db="EMBL/GenBank/DDBJ databases">
        <authorList>
            <person name="Chiriac C."/>
            <person name="Salcher M."/>
            <person name="Ghai R."/>
            <person name="Kavagutti S V."/>
        </authorList>
    </citation>
    <scope>NUCLEOTIDE SEQUENCE</scope>
</reference>
<protein>
    <recommendedName>
        <fullName evidence="4">Undecaprenyl-diphosphatase</fullName>
        <ecNumber evidence="3">3.6.1.27</ecNumber>
    </recommendedName>
    <alternativeName>
        <fullName evidence="10">Undecaprenyl pyrophosphate phosphatase</fullName>
    </alternativeName>
</protein>
<keyword evidence="7" id="KW-0378">Hydrolase</keyword>
<dbReference type="AlphaFoldDB" id="A0A6J6H3G6"/>
<evidence type="ECO:0000256" key="11">
    <source>
        <dbReference type="ARBA" id="ARBA00047594"/>
    </source>
</evidence>
<dbReference type="Pfam" id="PF02673">
    <property type="entry name" value="BacA"/>
    <property type="match status" value="1"/>
</dbReference>
<dbReference type="EMBL" id="CAEZZS010000017">
    <property type="protein sequence ID" value="CAB4774022.1"/>
    <property type="molecule type" value="Genomic_DNA"/>
</dbReference>
<name>A0A6J6H3G6_9ZZZZ</name>
<evidence type="ECO:0000256" key="4">
    <source>
        <dbReference type="ARBA" id="ARBA00021581"/>
    </source>
</evidence>
<evidence type="ECO:0000313" key="13">
    <source>
        <dbReference type="EMBL" id="CAB4606943.1"/>
    </source>
</evidence>
<evidence type="ECO:0000256" key="6">
    <source>
        <dbReference type="ARBA" id="ARBA00022692"/>
    </source>
</evidence>
<dbReference type="GO" id="GO:0005886">
    <property type="term" value="C:plasma membrane"/>
    <property type="evidence" value="ECO:0007669"/>
    <property type="project" value="UniProtKB-SubCell"/>
</dbReference>
<comment type="catalytic activity">
    <reaction evidence="11">
        <text>di-trans,octa-cis-undecaprenyl diphosphate + H2O = di-trans,octa-cis-undecaprenyl phosphate + phosphate + H(+)</text>
        <dbReference type="Rhea" id="RHEA:28094"/>
        <dbReference type="ChEBI" id="CHEBI:15377"/>
        <dbReference type="ChEBI" id="CHEBI:15378"/>
        <dbReference type="ChEBI" id="CHEBI:43474"/>
        <dbReference type="ChEBI" id="CHEBI:58405"/>
        <dbReference type="ChEBI" id="CHEBI:60392"/>
        <dbReference type="EC" id="3.6.1.27"/>
    </reaction>
</comment>
<proteinExistence type="inferred from homology"/>